<proteinExistence type="predicted"/>
<evidence type="ECO:0000256" key="4">
    <source>
        <dbReference type="ARBA" id="ARBA00022989"/>
    </source>
</evidence>
<sequence>MHGSAARATLLWLVLVAATLLTWAVGERGSAGPHVAALLAVVSCVKGGMVILDFMVLRHAPPMWRALTLGWLVLTWALIGLAYWNGMPT</sequence>
<evidence type="ECO:0008006" key="9">
    <source>
        <dbReference type="Google" id="ProtNLM"/>
    </source>
</evidence>
<evidence type="ECO:0000313" key="8">
    <source>
        <dbReference type="Proteomes" id="UP000248259"/>
    </source>
</evidence>
<dbReference type="Proteomes" id="UP000248259">
    <property type="component" value="Unassembled WGS sequence"/>
</dbReference>
<feature type="transmembrane region" description="Helical" evidence="6">
    <location>
        <begin position="36"/>
        <end position="57"/>
    </location>
</feature>
<comment type="caution">
    <text evidence="7">The sequence shown here is derived from an EMBL/GenBank/DDBJ whole genome shotgun (WGS) entry which is preliminary data.</text>
</comment>
<feature type="transmembrane region" description="Helical" evidence="6">
    <location>
        <begin position="64"/>
        <end position="84"/>
    </location>
</feature>
<evidence type="ECO:0000256" key="6">
    <source>
        <dbReference type="SAM" id="Phobius"/>
    </source>
</evidence>
<keyword evidence="4 6" id="KW-1133">Transmembrane helix</keyword>
<accession>A0A323V868</accession>
<dbReference type="Pfam" id="PF03626">
    <property type="entry name" value="COX4_pro"/>
    <property type="match status" value="1"/>
</dbReference>
<protein>
    <recommendedName>
        <fullName evidence="9">Cytochrome C oxidase subunit IV</fullName>
    </recommendedName>
</protein>
<dbReference type="GO" id="GO:0005886">
    <property type="term" value="C:plasma membrane"/>
    <property type="evidence" value="ECO:0007669"/>
    <property type="project" value="UniProtKB-SubCell"/>
</dbReference>
<dbReference type="OrthoDB" id="9181004at2"/>
<dbReference type="InterPro" id="IPR005171">
    <property type="entry name" value="Cyt_c_oxidase_su4_prok"/>
</dbReference>
<evidence type="ECO:0000256" key="2">
    <source>
        <dbReference type="ARBA" id="ARBA00022475"/>
    </source>
</evidence>
<gene>
    <name evidence="7" type="ORF">DNK49_12085</name>
</gene>
<dbReference type="AlphaFoldDB" id="A0A323V868"/>
<keyword evidence="3 6" id="KW-0812">Transmembrane</keyword>
<evidence type="ECO:0000313" key="7">
    <source>
        <dbReference type="EMBL" id="PZA16388.1"/>
    </source>
</evidence>
<evidence type="ECO:0000256" key="1">
    <source>
        <dbReference type="ARBA" id="ARBA00004651"/>
    </source>
</evidence>
<evidence type="ECO:0000256" key="3">
    <source>
        <dbReference type="ARBA" id="ARBA00022692"/>
    </source>
</evidence>
<comment type="subcellular location">
    <subcellularLocation>
        <location evidence="1">Cell membrane</location>
        <topology evidence="1">Multi-pass membrane protein</topology>
    </subcellularLocation>
</comment>
<evidence type="ECO:0000256" key="5">
    <source>
        <dbReference type="ARBA" id="ARBA00023136"/>
    </source>
</evidence>
<name>A0A323V868_9RHOO</name>
<reference evidence="7 8" key="1">
    <citation type="submission" date="2018-06" db="EMBL/GenBank/DDBJ databases">
        <title>Azoarcus communis strain SWub3 genome.</title>
        <authorList>
            <person name="Zorraquino Salvo V."/>
            <person name="Toubiana D."/>
            <person name="Blumwald E."/>
        </authorList>
    </citation>
    <scope>NUCLEOTIDE SEQUENCE [LARGE SCALE GENOMIC DNA]</scope>
    <source>
        <strain evidence="7 8">SWub3</strain>
    </source>
</reference>
<keyword evidence="5 6" id="KW-0472">Membrane</keyword>
<organism evidence="7 8">
    <name type="scientific">Parazoarcus communis SWub3 = DSM 12120</name>
    <dbReference type="NCBI Taxonomy" id="1121029"/>
    <lineage>
        <taxon>Bacteria</taxon>
        <taxon>Pseudomonadati</taxon>
        <taxon>Pseudomonadota</taxon>
        <taxon>Betaproteobacteria</taxon>
        <taxon>Rhodocyclales</taxon>
        <taxon>Zoogloeaceae</taxon>
        <taxon>Parazoarcus</taxon>
    </lineage>
</organism>
<keyword evidence="2" id="KW-1003">Cell membrane</keyword>
<dbReference type="EMBL" id="QKOE01000007">
    <property type="protein sequence ID" value="PZA16388.1"/>
    <property type="molecule type" value="Genomic_DNA"/>
</dbReference>
<keyword evidence="8" id="KW-1185">Reference proteome</keyword>